<gene>
    <name evidence="1" type="ORF">PGLA2088_LOCUS14188</name>
</gene>
<accession>A0A813IXR9</accession>
<comment type="caution">
    <text evidence="1">The sequence shown here is derived from an EMBL/GenBank/DDBJ whole genome shotgun (WGS) entry which is preliminary data.</text>
</comment>
<dbReference type="Proteomes" id="UP000626109">
    <property type="component" value="Unassembled WGS sequence"/>
</dbReference>
<dbReference type="EMBL" id="CAJNNW010017236">
    <property type="protein sequence ID" value="CAE8660562.1"/>
    <property type="molecule type" value="Genomic_DNA"/>
</dbReference>
<evidence type="ECO:0000313" key="2">
    <source>
        <dbReference type="Proteomes" id="UP000626109"/>
    </source>
</evidence>
<name>A0A813IXR9_POLGL</name>
<proteinExistence type="predicted"/>
<organism evidence="1 2">
    <name type="scientific">Polarella glacialis</name>
    <name type="common">Dinoflagellate</name>
    <dbReference type="NCBI Taxonomy" id="89957"/>
    <lineage>
        <taxon>Eukaryota</taxon>
        <taxon>Sar</taxon>
        <taxon>Alveolata</taxon>
        <taxon>Dinophyceae</taxon>
        <taxon>Suessiales</taxon>
        <taxon>Suessiaceae</taxon>
        <taxon>Polarella</taxon>
    </lineage>
</organism>
<dbReference type="AlphaFoldDB" id="A0A813IXR9"/>
<protein>
    <submittedName>
        <fullName evidence="1">Uncharacterized protein</fullName>
    </submittedName>
</protein>
<sequence>MARSSPSVLRHVHHGLPSCRPSDIAKLLQAYSDVPAIVIDGLQALVAHSESESGSGPASAQLLLSLSLPELTVVASALPTARVGVPSQEPGQANEELAALGGLLSTAVLRRLDELLDVDKALDLELSVTCALAATSSLGASNESGQAPLRGLLRKLGMRAAASTDADRTQPIAAETLAQILLLALQAERAES</sequence>
<evidence type="ECO:0000313" key="1">
    <source>
        <dbReference type="EMBL" id="CAE8660562.1"/>
    </source>
</evidence>
<feature type="non-terminal residue" evidence="1">
    <location>
        <position position="1"/>
    </location>
</feature>
<reference evidence="1" key="1">
    <citation type="submission" date="2021-02" db="EMBL/GenBank/DDBJ databases">
        <authorList>
            <person name="Dougan E. K."/>
            <person name="Rhodes N."/>
            <person name="Thang M."/>
            <person name="Chan C."/>
        </authorList>
    </citation>
    <scope>NUCLEOTIDE SEQUENCE</scope>
</reference>